<sequence>MAGGQKRRKGLPAKKAHSYKPHIYDAEAYLKTVCVRQRSRLVPHLAYKPPLADDEIRSYAVYFYYAAKKDPKNPLHTMQAPPAKPLPAELFDPAKPLPRDTVIGFTIGYLALDYDTKDARKALGTKTMEEDPAFDDVVRTGNRNYKHKTTLHDNVAMNGMNSLPLINIPSNRLFRVVCSVINENGRTPRKMVYFLLANPDSAGICEAYRSDGMNKETIFFLPQFRNDRHTSRLERLGEMRKKCGAERDRLRALLPEGLHITSESDDDSDSDYDSDDEKSTAQPKLAPVVAGLNTKGMPREANTNRPVTSQPGSGSKISKLGLLPINPSHLPSPPRPLGISVKPPPNLFNNEEKQDQQAPLIQELLKEAPPLQSIEEVDIKDQLRIRSETLDGRHLTSASASVMSIPALNNQQAAAQPPTLGRDMGLYLLLREDADGKLDRGRVLYAWKEFMAEHPDLGELINEPTPDEIYDMIVTFEEEKCISEYRHLRSTIFTYAKRRQQIAPGTTFDPAALARESAEHIKKMMGCRGDHHLRGAVERLREVAE</sequence>
<name>A0A8K0X197_9PEZI</name>
<feature type="compositionally biased region" description="Acidic residues" evidence="1">
    <location>
        <begin position="263"/>
        <end position="276"/>
    </location>
</feature>
<feature type="region of interest" description="Disordered" evidence="1">
    <location>
        <begin position="254"/>
        <end position="317"/>
    </location>
</feature>
<dbReference type="Proteomes" id="UP000813385">
    <property type="component" value="Unassembled WGS sequence"/>
</dbReference>
<evidence type="ECO:0000313" key="2">
    <source>
        <dbReference type="EMBL" id="KAH7358011.1"/>
    </source>
</evidence>
<dbReference type="AlphaFoldDB" id="A0A8K0X197"/>
<feature type="compositionally biased region" description="Polar residues" evidence="1">
    <location>
        <begin position="301"/>
        <end position="316"/>
    </location>
</feature>
<evidence type="ECO:0000256" key="1">
    <source>
        <dbReference type="SAM" id="MobiDB-lite"/>
    </source>
</evidence>
<keyword evidence="3" id="KW-1185">Reference proteome</keyword>
<organism evidence="2 3">
    <name type="scientific">Plectosphaerella cucumerina</name>
    <dbReference type="NCBI Taxonomy" id="40658"/>
    <lineage>
        <taxon>Eukaryota</taxon>
        <taxon>Fungi</taxon>
        <taxon>Dikarya</taxon>
        <taxon>Ascomycota</taxon>
        <taxon>Pezizomycotina</taxon>
        <taxon>Sordariomycetes</taxon>
        <taxon>Hypocreomycetidae</taxon>
        <taxon>Glomerellales</taxon>
        <taxon>Plectosphaerellaceae</taxon>
        <taxon>Plectosphaerella</taxon>
    </lineage>
</organism>
<gene>
    <name evidence="2" type="ORF">B0T11DRAFT_98750</name>
</gene>
<comment type="caution">
    <text evidence="2">The sequence shown here is derived from an EMBL/GenBank/DDBJ whole genome shotgun (WGS) entry which is preliminary data.</text>
</comment>
<reference evidence="2" key="1">
    <citation type="journal article" date="2021" name="Nat. Commun.">
        <title>Genetic determinants of endophytism in the Arabidopsis root mycobiome.</title>
        <authorList>
            <person name="Mesny F."/>
            <person name="Miyauchi S."/>
            <person name="Thiergart T."/>
            <person name="Pickel B."/>
            <person name="Atanasova L."/>
            <person name="Karlsson M."/>
            <person name="Huettel B."/>
            <person name="Barry K.W."/>
            <person name="Haridas S."/>
            <person name="Chen C."/>
            <person name="Bauer D."/>
            <person name="Andreopoulos W."/>
            <person name="Pangilinan J."/>
            <person name="LaButti K."/>
            <person name="Riley R."/>
            <person name="Lipzen A."/>
            <person name="Clum A."/>
            <person name="Drula E."/>
            <person name="Henrissat B."/>
            <person name="Kohler A."/>
            <person name="Grigoriev I.V."/>
            <person name="Martin F.M."/>
            <person name="Hacquard S."/>
        </authorList>
    </citation>
    <scope>NUCLEOTIDE SEQUENCE</scope>
    <source>
        <strain evidence="2">MPI-CAGE-AT-0016</strain>
    </source>
</reference>
<dbReference type="OrthoDB" id="10454093at2759"/>
<dbReference type="EMBL" id="JAGPXD010000004">
    <property type="protein sequence ID" value="KAH7358011.1"/>
    <property type="molecule type" value="Genomic_DNA"/>
</dbReference>
<evidence type="ECO:0000313" key="3">
    <source>
        <dbReference type="Proteomes" id="UP000813385"/>
    </source>
</evidence>
<protein>
    <submittedName>
        <fullName evidence="2">Uncharacterized protein</fullName>
    </submittedName>
</protein>
<accession>A0A8K0X197</accession>
<proteinExistence type="predicted"/>